<comment type="caution">
    <text evidence="1">The sequence shown here is derived from an EMBL/GenBank/DDBJ whole genome shotgun (WGS) entry which is preliminary data.</text>
</comment>
<dbReference type="Proteomes" id="UP001519460">
    <property type="component" value="Unassembled WGS sequence"/>
</dbReference>
<sequence>MCTRSIYRGRKEKRKKWLKGGSAAHNALKTVVLDKRLVYDIRNLSQFLQTGAIEVYHSLMTKYVAKRQAFDPKVMEARTCLAAIDHNSSLGREQTEMSLKNRGEDV</sequence>
<keyword evidence="2" id="KW-1185">Reference proteome</keyword>
<dbReference type="AlphaFoldDB" id="A0ABD0LKR7"/>
<organism evidence="1 2">
    <name type="scientific">Batillaria attramentaria</name>
    <dbReference type="NCBI Taxonomy" id="370345"/>
    <lineage>
        <taxon>Eukaryota</taxon>
        <taxon>Metazoa</taxon>
        <taxon>Spiralia</taxon>
        <taxon>Lophotrochozoa</taxon>
        <taxon>Mollusca</taxon>
        <taxon>Gastropoda</taxon>
        <taxon>Caenogastropoda</taxon>
        <taxon>Sorbeoconcha</taxon>
        <taxon>Cerithioidea</taxon>
        <taxon>Batillariidae</taxon>
        <taxon>Batillaria</taxon>
    </lineage>
</organism>
<dbReference type="EMBL" id="JACVVK020000041">
    <property type="protein sequence ID" value="KAK7499816.1"/>
    <property type="molecule type" value="Genomic_DNA"/>
</dbReference>
<dbReference type="PANTHER" id="PTHR31751">
    <property type="entry name" value="SI:CH211-108C17.2-RELATED-RELATED"/>
    <property type="match status" value="1"/>
</dbReference>
<accession>A0ABD0LKR7</accession>
<evidence type="ECO:0000313" key="1">
    <source>
        <dbReference type="EMBL" id="KAK7499816.1"/>
    </source>
</evidence>
<evidence type="ECO:0000313" key="2">
    <source>
        <dbReference type="Proteomes" id="UP001519460"/>
    </source>
</evidence>
<proteinExistence type="predicted"/>
<reference evidence="1 2" key="1">
    <citation type="journal article" date="2023" name="Sci. Data">
        <title>Genome assembly of the Korean intertidal mud-creeper Batillaria attramentaria.</title>
        <authorList>
            <person name="Patra A.K."/>
            <person name="Ho P.T."/>
            <person name="Jun S."/>
            <person name="Lee S.J."/>
            <person name="Kim Y."/>
            <person name="Won Y.J."/>
        </authorList>
    </citation>
    <scope>NUCLEOTIDE SEQUENCE [LARGE SCALE GENOMIC DNA]</scope>
    <source>
        <strain evidence="1">Wonlab-2016</strain>
    </source>
</reference>
<name>A0ABD0LKR7_9CAEN</name>
<gene>
    <name evidence="1" type="ORF">BaRGS_00008907</name>
</gene>
<dbReference type="PANTHER" id="PTHR31751:SF42">
    <property type="entry name" value="PROTEIN CBG10204"/>
    <property type="match status" value="1"/>
</dbReference>
<protein>
    <submittedName>
        <fullName evidence="1">Uncharacterized protein</fullName>
    </submittedName>
</protein>